<dbReference type="RefSeq" id="WP_011212502.1">
    <property type="nucleotide sequence ID" value="NZ_LN681226.1"/>
</dbReference>
<organism evidence="2 3">
    <name type="scientific">Legionella hackeliae</name>
    <dbReference type="NCBI Taxonomy" id="449"/>
    <lineage>
        <taxon>Bacteria</taxon>
        <taxon>Pseudomonadati</taxon>
        <taxon>Pseudomonadota</taxon>
        <taxon>Gammaproteobacteria</taxon>
        <taxon>Legionellales</taxon>
        <taxon>Legionellaceae</taxon>
        <taxon>Legionella</taxon>
    </lineage>
</organism>
<geneLocation type="plasmid" evidence="2 3">
    <name>II</name>
</geneLocation>
<dbReference type="AlphaFoldDB" id="A0A0A8UU48"/>
<keyword evidence="1" id="KW-1133">Transmembrane helix</keyword>
<dbReference type="Proteomes" id="UP000032803">
    <property type="component" value="Plasmid II"/>
</dbReference>
<name>A0A0A8UU48_LEGHA</name>
<evidence type="ECO:0000313" key="3">
    <source>
        <dbReference type="Proteomes" id="UP000032803"/>
    </source>
</evidence>
<proteinExistence type="predicted"/>
<accession>A0A0A8UU48</accession>
<dbReference type="OrthoDB" id="5657129at2"/>
<keyword evidence="1" id="KW-0812">Transmembrane</keyword>
<gene>
    <name evidence="2" type="ORF">LHA_pA0143</name>
</gene>
<keyword evidence="3" id="KW-1185">Reference proteome</keyword>
<reference evidence="3" key="1">
    <citation type="submission" date="2014-09" db="EMBL/GenBank/DDBJ databases">
        <authorList>
            <person name="Gomez-Valero L."/>
        </authorList>
    </citation>
    <scope>NUCLEOTIDE SEQUENCE [LARGE SCALE GENOMIC DNA]</scope>
    <source>
        <strain evidence="3">ATCC35250</strain>
        <plasmid evidence="3">II</plasmid>
    </source>
</reference>
<sequence>MNIKVIFKHTFYYLIPLFILLAFIIFSYNAHYEDTSKVPELISLKEFSLIAQERGNFRLSFLDTLFINVFDFIVPARFIPKKASLELLDQKRHSLEFNQAGESVNQCVRTLNIT</sequence>
<dbReference type="HOGENOM" id="CLU_2117957_0_0_6"/>
<dbReference type="EMBL" id="LN681226">
    <property type="protein sequence ID" value="CEK12390.1"/>
    <property type="molecule type" value="Genomic_DNA"/>
</dbReference>
<dbReference type="KEGG" id="lha:LHA_pA0143"/>
<evidence type="ECO:0000313" key="2">
    <source>
        <dbReference type="EMBL" id="CEK12390.1"/>
    </source>
</evidence>
<keyword evidence="2" id="KW-0614">Plasmid</keyword>
<keyword evidence="1" id="KW-0472">Membrane</keyword>
<feature type="transmembrane region" description="Helical" evidence="1">
    <location>
        <begin position="12"/>
        <end position="30"/>
    </location>
</feature>
<evidence type="ECO:0000256" key="1">
    <source>
        <dbReference type="SAM" id="Phobius"/>
    </source>
</evidence>
<protein>
    <submittedName>
        <fullName evidence="2">Uncharacterized protein</fullName>
    </submittedName>
</protein>